<dbReference type="AlphaFoldDB" id="A0A6L6HSC0"/>
<evidence type="ECO:0000256" key="1">
    <source>
        <dbReference type="SAM" id="MobiDB-lite"/>
    </source>
</evidence>
<feature type="region of interest" description="Disordered" evidence="1">
    <location>
        <begin position="45"/>
        <end position="109"/>
    </location>
</feature>
<feature type="region of interest" description="Disordered" evidence="1">
    <location>
        <begin position="1"/>
        <end position="30"/>
    </location>
</feature>
<dbReference type="SUPFAM" id="SSF51445">
    <property type="entry name" value="(Trans)glycosidases"/>
    <property type="match status" value="1"/>
</dbReference>
<dbReference type="GO" id="GO:0005975">
    <property type="term" value="P:carbohydrate metabolic process"/>
    <property type="evidence" value="ECO:0007669"/>
    <property type="project" value="InterPro"/>
</dbReference>
<feature type="region of interest" description="Disordered" evidence="1">
    <location>
        <begin position="123"/>
        <end position="147"/>
    </location>
</feature>
<protein>
    <recommendedName>
        <fullName evidence="2">Glycosyl hydrolase family 13 catalytic domain-containing protein</fullName>
    </recommendedName>
</protein>
<feature type="domain" description="Glycosyl hydrolase family 13 catalytic" evidence="2">
    <location>
        <begin position="155"/>
        <end position="256"/>
    </location>
</feature>
<feature type="compositionally biased region" description="Basic residues" evidence="1">
    <location>
        <begin position="138"/>
        <end position="147"/>
    </location>
</feature>
<organism evidence="3 4">
    <name type="scientific">Paracoccus lichenicola</name>
    <dbReference type="NCBI Taxonomy" id="2665644"/>
    <lineage>
        <taxon>Bacteria</taxon>
        <taxon>Pseudomonadati</taxon>
        <taxon>Pseudomonadota</taxon>
        <taxon>Alphaproteobacteria</taxon>
        <taxon>Rhodobacterales</taxon>
        <taxon>Paracoccaceae</taxon>
        <taxon>Paracoccus</taxon>
    </lineage>
</organism>
<dbReference type="Proteomes" id="UP000481417">
    <property type="component" value="Unassembled WGS sequence"/>
</dbReference>
<evidence type="ECO:0000313" key="3">
    <source>
        <dbReference type="EMBL" id="MTE01202.1"/>
    </source>
</evidence>
<feature type="compositionally biased region" description="Basic and acidic residues" evidence="1">
    <location>
        <begin position="123"/>
        <end position="137"/>
    </location>
</feature>
<feature type="compositionally biased region" description="Basic residues" evidence="1">
    <location>
        <begin position="265"/>
        <end position="274"/>
    </location>
</feature>
<feature type="region of interest" description="Disordered" evidence="1">
    <location>
        <begin position="249"/>
        <end position="274"/>
    </location>
</feature>
<accession>A0A6L6HSC0</accession>
<dbReference type="EMBL" id="WMBT01000008">
    <property type="protein sequence ID" value="MTE01202.1"/>
    <property type="molecule type" value="Genomic_DNA"/>
</dbReference>
<comment type="caution">
    <text evidence="3">The sequence shown here is derived from an EMBL/GenBank/DDBJ whole genome shotgun (WGS) entry which is preliminary data.</text>
</comment>
<dbReference type="Gene3D" id="3.20.20.80">
    <property type="entry name" value="Glycosidases"/>
    <property type="match status" value="1"/>
</dbReference>
<dbReference type="InterPro" id="IPR006047">
    <property type="entry name" value="GH13_cat_dom"/>
</dbReference>
<proteinExistence type="predicted"/>
<keyword evidence="4" id="KW-1185">Reference proteome</keyword>
<evidence type="ECO:0000259" key="2">
    <source>
        <dbReference type="Pfam" id="PF00128"/>
    </source>
</evidence>
<gene>
    <name evidence="3" type="ORF">GIY56_12985</name>
</gene>
<name>A0A6L6HSC0_9RHOB</name>
<sequence>MPQPPPLLRRHGPQGRPGQGHDRDRPPAAGRIWCRGTWSCAWDPFRERGRRGARIGNTPGRDGFPADGKAAPDRARTGNKAAKQPFPRAQGFPDDDATQGMVAGPHRLSDPSAQLCRWEWRRGGRLPHGRDRPDRQGHRPRPDRRRAVPARLPAGMHRKVLAGRDVVTVGESWNVTTDTALPYCGRERKERDMLFQFQHVVAGWDSIPGKWRPRPLDLVAFKKVWTDWQMALEEDDWNSLFLKNHDLPRSVSRHGDGGGDGGNARPRRWRQPST</sequence>
<dbReference type="InterPro" id="IPR017853">
    <property type="entry name" value="GH"/>
</dbReference>
<evidence type="ECO:0000313" key="4">
    <source>
        <dbReference type="Proteomes" id="UP000481417"/>
    </source>
</evidence>
<dbReference type="Pfam" id="PF00128">
    <property type="entry name" value="Alpha-amylase"/>
    <property type="match status" value="1"/>
</dbReference>
<reference evidence="3 4" key="1">
    <citation type="submission" date="2019-11" db="EMBL/GenBank/DDBJ databases">
        <authorList>
            <person name="Lang L."/>
        </authorList>
    </citation>
    <scope>NUCLEOTIDE SEQUENCE [LARGE SCALE GENOMIC DNA]</scope>
    <source>
        <strain evidence="3 4">YIM 132242</strain>
    </source>
</reference>